<comment type="similarity">
    <text evidence="6">Belongs to the ABC-4 integral membrane protein family.</text>
</comment>
<feature type="transmembrane region" description="Helical" evidence="7">
    <location>
        <begin position="372"/>
        <end position="391"/>
    </location>
</feature>
<feature type="domain" description="ABC3 transporter permease C-terminal" evidence="8">
    <location>
        <begin position="288"/>
        <end position="401"/>
    </location>
</feature>
<evidence type="ECO:0000259" key="9">
    <source>
        <dbReference type="Pfam" id="PF12704"/>
    </source>
</evidence>
<evidence type="ECO:0000259" key="8">
    <source>
        <dbReference type="Pfam" id="PF02687"/>
    </source>
</evidence>
<feature type="transmembrane region" description="Helical" evidence="7">
    <location>
        <begin position="21"/>
        <end position="42"/>
    </location>
</feature>
<evidence type="ECO:0000256" key="3">
    <source>
        <dbReference type="ARBA" id="ARBA00022692"/>
    </source>
</evidence>
<dbReference type="InterPro" id="IPR025857">
    <property type="entry name" value="MacB_PCD"/>
</dbReference>
<reference evidence="10" key="2">
    <citation type="journal article" date="2021" name="PeerJ">
        <title>Extensive microbial diversity within the chicken gut microbiome revealed by metagenomics and culture.</title>
        <authorList>
            <person name="Gilroy R."/>
            <person name="Ravi A."/>
            <person name="Getino M."/>
            <person name="Pursley I."/>
            <person name="Horton D.L."/>
            <person name="Alikhan N.F."/>
            <person name="Baker D."/>
            <person name="Gharbi K."/>
            <person name="Hall N."/>
            <person name="Watson M."/>
            <person name="Adriaenssens E.M."/>
            <person name="Foster-Nyarko E."/>
            <person name="Jarju S."/>
            <person name="Secka A."/>
            <person name="Antonio M."/>
            <person name="Oren A."/>
            <person name="Chaudhuri R.R."/>
            <person name="La Ragione R."/>
            <person name="Hildebrand F."/>
            <person name="Pallen M.J."/>
        </authorList>
    </citation>
    <scope>NUCLEOTIDE SEQUENCE</scope>
    <source>
        <strain evidence="10">F6-4510</strain>
    </source>
</reference>
<evidence type="ECO:0000256" key="6">
    <source>
        <dbReference type="ARBA" id="ARBA00038076"/>
    </source>
</evidence>
<dbReference type="Pfam" id="PF02687">
    <property type="entry name" value="FtsX"/>
    <property type="match status" value="1"/>
</dbReference>
<evidence type="ECO:0000313" key="11">
    <source>
        <dbReference type="Proteomes" id="UP000823611"/>
    </source>
</evidence>
<feature type="domain" description="MacB-like periplasmic core" evidence="9">
    <location>
        <begin position="21"/>
        <end position="225"/>
    </location>
</feature>
<proteinExistence type="inferred from homology"/>
<accession>A0A9D9DYZ8</accession>
<dbReference type="PANTHER" id="PTHR30572:SF4">
    <property type="entry name" value="ABC TRANSPORTER PERMEASE YTRF"/>
    <property type="match status" value="1"/>
</dbReference>
<dbReference type="PANTHER" id="PTHR30572">
    <property type="entry name" value="MEMBRANE COMPONENT OF TRANSPORTER-RELATED"/>
    <property type="match status" value="1"/>
</dbReference>
<dbReference type="Proteomes" id="UP000823611">
    <property type="component" value="Unassembled WGS sequence"/>
</dbReference>
<gene>
    <name evidence="10" type="ORF">IAC55_07220</name>
</gene>
<keyword evidence="2" id="KW-1003">Cell membrane</keyword>
<dbReference type="InterPro" id="IPR050250">
    <property type="entry name" value="Macrolide_Exporter_MacB"/>
</dbReference>
<keyword evidence="4 7" id="KW-1133">Transmembrane helix</keyword>
<evidence type="ECO:0000256" key="5">
    <source>
        <dbReference type="ARBA" id="ARBA00023136"/>
    </source>
</evidence>
<evidence type="ECO:0000256" key="7">
    <source>
        <dbReference type="SAM" id="Phobius"/>
    </source>
</evidence>
<name>A0A9D9DYZ8_9FIRM</name>
<evidence type="ECO:0000313" key="10">
    <source>
        <dbReference type="EMBL" id="MBO8435091.1"/>
    </source>
</evidence>
<feature type="transmembrane region" description="Helical" evidence="7">
    <location>
        <begin position="282"/>
        <end position="309"/>
    </location>
</feature>
<evidence type="ECO:0000256" key="4">
    <source>
        <dbReference type="ARBA" id="ARBA00022989"/>
    </source>
</evidence>
<feature type="transmembrane region" description="Helical" evidence="7">
    <location>
        <begin position="330"/>
        <end position="360"/>
    </location>
</feature>
<dbReference type="GO" id="GO:0005886">
    <property type="term" value="C:plasma membrane"/>
    <property type="evidence" value="ECO:0007669"/>
    <property type="project" value="UniProtKB-SubCell"/>
</dbReference>
<sequence>MLIFENLKLALSSIRVNKMRSFLTMLGMIIGISSVIAIVSIGDTMRNAIAKEYENIGSGIACVYIVSESGYYGDNETFTLDELEKMEETFKNYIDYHITPTSSDRVDIVNGRNTTKVSISGIREGYEDVAKTVKLVKGRMINENDVLGKKMNIVLEESVAKELFGNNEPLGRKINVITQGLDGEERKEMNVVGIYRSEQSAIMKLLGGNSIKEVYVPQTALTGPDDRFFDIYLYRKNSVDNEFFRERVLNYISRIKNTSVDNIIYYSAEEESSSIDSMMNALSIGVGAIASISLIVGGIGIMNIMLVSVTERTREIGIRKALGARRFDILMQFLIESAIISALGGIIGTLLGCGVVMVGGSLVGIEVVIKPYVVVGAVLFSAVVGIFFGMYPSSKASKKDPIESLRYE</sequence>
<comment type="subcellular location">
    <subcellularLocation>
        <location evidence="1">Cell membrane</location>
        <topology evidence="1">Multi-pass membrane protein</topology>
    </subcellularLocation>
</comment>
<keyword evidence="5 7" id="KW-0472">Membrane</keyword>
<reference evidence="10" key="1">
    <citation type="submission" date="2020-10" db="EMBL/GenBank/DDBJ databases">
        <authorList>
            <person name="Gilroy R."/>
        </authorList>
    </citation>
    <scope>NUCLEOTIDE SEQUENCE</scope>
    <source>
        <strain evidence="10">F6-4510</strain>
    </source>
</reference>
<keyword evidence="3 7" id="KW-0812">Transmembrane</keyword>
<organism evidence="10 11">
    <name type="scientific">Candidatus Fimicola merdigallinarum</name>
    <dbReference type="NCBI Taxonomy" id="2840819"/>
    <lineage>
        <taxon>Bacteria</taxon>
        <taxon>Bacillati</taxon>
        <taxon>Bacillota</taxon>
        <taxon>Clostridia</taxon>
        <taxon>Lachnospirales</taxon>
        <taxon>Lachnospiraceae</taxon>
        <taxon>Lachnospiraceae incertae sedis</taxon>
        <taxon>Candidatus Fimicola</taxon>
    </lineage>
</organism>
<dbReference type="AlphaFoldDB" id="A0A9D9DYZ8"/>
<evidence type="ECO:0000256" key="1">
    <source>
        <dbReference type="ARBA" id="ARBA00004651"/>
    </source>
</evidence>
<dbReference type="GO" id="GO:0022857">
    <property type="term" value="F:transmembrane transporter activity"/>
    <property type="evidence" value="ECO:0007669"/>
    <property type="project" value="TreeGrafter"/>
</dbReference>
<protein>
    <submittedName>
        <fullName evidence="10">ABC transporter permease</fullName>
    </submittedName>
</protein>
<dbReference type="Pfam" id="PF12704">
    <property type="entry name" value="MacB_PCD"/>
    <property type="match status" value="1"/>
</dbReference>
<dbReference type="EMBL" id="JADIMX010000133">
    <property type="protein sequence ID" value="MBO8435091.1"/>
    <property type="molecule type" value="Genomic_DNA"/>
</dbReference>
<evidence type="ECO:0000256" key="2">
    <source>
        <dbReference type="ARBA" id="ARBA00022475"/>
    </source>
</evidence>
<comment type="caution">
    <text evidence="10">The sequence shown here is derived from an EMBL/GenBank/DDBJ whole genome shotgun (WGS) entry which is preliminary data.</text>
</comment>
<dbReference type="InterPro" id="IPR003838">
    <property type="entry name" value="ABC3_permease_C"/>
</dbReference>